<dbReference type="EMBL" id="JENW01000167">
    <property type="protein sequence ID" value="KEI11481.1"/>
    <property type="molecule type" value="Genomic_DNA"/>
</dbReference>
<proteinExistence type="predicted"/>
<evidence type="ECO:0000313" key="1">
    <source>
        <dbReference type="EMBL" id="KEI11481.1"/>
    </source>
</evidence>
<keyword evidence="1" id="KW-0614">Plasmid</keyword>
<name>A0AA40M1E5_CLONO</name>
<organism evidence="1 2">
    <name type="scientific">Clostridium novyi B str. ATCC 27606</name>
    <dbReference type="NCBI Taxonomy" id="1443123"/>
    <lineage>
        <taxon>Bacteria</taxon>
        <taxon>Bacillati</taxon>
        <taxon>Bacillota</taxon>
        <taxon>Clostridia</taxon>
        <taxon>Eubacteriales</taxon>
        <taxon>Clostridiaceae</taxon>
        <taxon>Clostridium</taxon>
    </lineage>
</organism>
<sequence>MEWREKLNKLLDGELKLFEEDYVHGVSCIYLKEGKRVKAKIDFKNKVVYSLNGQVLRRCN</sequence>
<comment type="caution">
    <text evidence="1">The sequence shown here is derived from an EMBL/GenBank/DDBJ whole genome shotgun (WGS) entry which is preliminary data.</text>
</comment>
<dbReference type="RefSeq" id="WP_039222574.1">
    <property type="nucleotide sequence ID" value="NZ_CM003350.1"/>
</dbReference>
<keyword evidence="2" id="KW-1185">Reference proteome</keyword>
<dbReference type="AlphaFoldDB" id="A0AA40M1E5"/>
<geneLocation type="plasmid" evidence="1 2">
    <name>p2Cn27606</name>
</geneLocation>
<reference evidence="2" key="1">
    <citation type="journal article" date="2014" name="PLoS ONE">
        <title>Plasmidome interchange between Clostridium botulinum, Clostridium novyi and Clostridium haemolyticum converts strains of independent lineages into distinctly different pathogens.</title>
        <authorList>
            <person name="Skarin H."/>
            <person name="Segerman B."/>
        </authorList>
    </citation>
    <scope>NUCLEOTIDE SEQUENCE [LARGE SCALE GENOMIC DNA]</scope>
    <source>
        <strain evidence="2">ATCC 27606</strain>
    </source>
</reference>
<accession>A0AA40M1E5</accession>
<protein>
    <submittedName>
        <fullName evidence="1">Uncharacterized protein</fullName>
    </submittedName>
</protein>
<evidence type="ECO:0000313" key="2">
    <source>
        <dbReference type="Proteomes" id="UP000027770"/>
    </source>
</evidence>
<gene>
    <name evidence="1" type="ORF">Z959_p0046</name>
</gene>
<dbReference type="Proteomes" id="UP000027770">
    <property type="component" value="Plasmid p2Cn27606"/>
</dbReference>